<dbReference type="Ensembl" id="ENSHCOT00000007826.1">
    <property type="protein sequence ID" value="ENSHCOP00000003982.1"/>
    <property type="gene ID" value="ENSHCOG00000005362.1"/>
</dbReference>
<keyword evidence="4" id="KW-1185">Reference proteome</keyword>
<proteinExistence type="inferred from homology"/>
<organism evidence="3 4">
    <name type="scientific">Hippocampus comes</name>
    <name type="common">Tiger tail seahorse</name>
    <dbReference type="NCBI Taxonomy" id="109280"/>
    <lineage>
        <taxon>Eukaryota</taxon>
        <taxon>Metazoa</taxon>
        <taxon>Chordata</taxon>
        <taxon>Craniata</taxon>
        <taxon>Vertebrata</taxon>
        <taxon>Euteleostomi</taxon>
        <taxon>Actinopterygii</taxon>
        <taxon>Neopterygii</taxon>
        <taxon>Teleostei</taxon>
        <taxon>Neoteleostei</taxon>
        <taxon>Acanthomorphata</taxon>
        <taxon>Syngnathiaria</taxon>
        <taxon>Syngnathiformes</taxon>
        <taxon>Syngnathoidei</taxon>
        <taxon>Syngnathidae</taxon>
        <taxon>Hippocampus</taxon>
    </lineage>
</organism>
<dbReference type="GO" id="GO:0030515">
    <property type="term" value="F:snoRNA binding"/>
    <property type="evidence" value="ECO:0007669"/>
    <property type="project" value="TreeGrafter"/>
</dbReference>
<dbReference type="Proteomes" id="UP000264820">
    <property type="component" value="Unplaced"/>
</dbReference>
<reference evidence="3" key="1">
    <citation type="submission" date="2025-08" db="UniProtKB">
        <authorList>
            <consortium name="Ensembl"/>
        </authorList>
    </citation>
    <scope>IDENTIFICATION</scope>
</reference>
<sequence>MPKVKKSKGGGDKRGQSDTLVDQMLQGDTVRSKGRVKLRDDRIEGEDNYVNERLSKKILQQARIQQEELQSEYGLVPKKKAPVTFLGPSSQDADSDEEWPALGATVGKGDTNTVYDTEVVVDADDEKAIEMFMNKNPPMRSCQNIAVESCQRRVICALKRNRFNE</sequence>
<dbReference type="GeneTree" id="ENSGT00940000173642"/>
<reference evidence="3" key="2">
    <citation type="submission" date="2025-09" db="UniProtKB">
        <authorList>
            <consortium name="Ensembl"/>
        </authorList>
    </citation>
    <scope>IDENTIFICATION</scope>
</reference>
<accession>A0A3Q2XJG9</accession>
<comment type="similarity">
    <text evidence="1">Belongs to the bystin family.</text>
</comment>
<dbReference type="GO" id="GO:0005737">
    <property type="term" value="C:cytoplasm"/>
    <property type="evidence" value="ECO:0007669"/>
    <property type="project" value="TreeGrafter"/>
</dbReference>
<dbReference type="AlphaFoldDB" id="A0A3Q2XJG9"/>
<feature type="region of interest" description="Disordered" evidence="2">
    <location>
        <begin position="84"/>
        <end position="105"/>
    </location>
</feature>
<feature type="region of interest" description="Disordered" evidence="2">
    <location>
        <begin position="1"/>
        <end position="33"/>
    </location>
</feature>
<name>A0A3Q2XJG9_HIPCM</name>
<dbReference type="PANTHER" id="PTHR12821">
    <property type="entry name" value="BYSTIN"/>
    <property type="match status" value="1"/>
</dbReference>
<evidence type="ECO:0008006" key="5">
    <source>
        <dbReference type="Google" id="ProtNLM"/>
    </source>
</evidence>
<evidence type="ECO:0000313" key="4">
    <source>
        <dbReference type="Proteomes" id="UP000264820"/>
    </source>
</evidence>
<dbReference type="GO" id="GO:0006364">
    <property type="term" value="P:rRNA processing"/>
    <property type="evidence" value="ECO:0007669"/>
    <property type="project" value="TreeGrafter"/>
</dbReference>
<protein>
    <recommendedName>
        <fullName evidence="5">Bystin-like</fullName>
    </recommendedName>
</protein>
<evidence type="ECO:0000256" key="2">
    <source>
        <dbReference type="SAM" id="MobiDB-lite"/>
    </source>
</evidence>
<dbReference type="InterPro" id="IPR007955">
    <property type="entry name" value="Bystin"/>
</dbReference>
<evidence type="ECO:0000313" key="3">
    <source>
        <dbReference type="Ensembl" id="ENSHCOP00000003982.1"/>
    </source>
</evidence>
<dbReference type="STRING" id="109280.ENSHCOP00000003982"/>
<dbReference type="PANTHER" id="PTHR12821:SF0">
    <property type="entry name" value="BYSTIN"/>
    <property type="match status" value="1"/>
</dbReference>
<dbReference type="GO" id="GO:0005730">
    <property type="term" value="C:nucleolus"/>
    <property type="evidence" value="ECO:0007669"/>
    <property type="project" value="TreeGrafter"/>
</dbReference>
<evidence type="ECO:0000256" key="1">
    <source>
        <dbReference type="ARBA" id="ARBA00007114"/>
    </source>
</evidence>
<dbReference type="GO" id="GO:0030688">
    <property type="term" value="C:preribosome, small subunit precursor"/>
    <property type="evidence" value="ECO:0007669"/>
    <property type="project" value="TreeGrafter"/>
</dbReference>